<dbReference type="Gene3D" id="1.10.510.10">
    <property type="entry name" value="Transferase(Phosphotransferase) domain 1"/>
    <property type="match status" value="1"/>
</dbReference>
<proteinExistence type="predicted"/>
<protein>
    <submittedName>
        <fullName evidence="6">Uncharacterized protein</fullName>
    </submittedName>
</protein>
<evidence type="ECO:0000256" key="2">
    <source>
        <dbReference type="ARBA" id="ARBA00022741"/>
    </source>
</evidence>
<evidence type="ECO:0000313" key="7">
    <source>
        <dbReference type="Proteomes" id="UP000323000"/>
    </source>
</evidence>
<keyword evidence="5" id="KW-0812">Transmembrane</keyword>
<accession>A0A5C7ISE9</accession>
<evidence type="ECO:0000256" key="1">
    <source>
        <dbReference type="ARBA" id="ARBA00022679"/>
    </source>
</evidence>
<keyword evidence="4" id="KW-0067">ATP-binding</keyword>
<name>A0A5C7ISE9_9ROSI</name>
<dbReference type="InterPro" id="IPR052059">
    <property type="entry name" value="CR_Ser/Thr_kinase"/>
</dbReference>
<dbReference type="OrthoDB" id="4062651at2759"/>
<feature type="transmembrane region" description="Helical" evidence="5">
    <location>
        <begin position="355"/>
        <end position="375"/>
    </location>
</feature>
<keyword evidence="5" id="KW-0472">Membrane</keyword>
<dbReference type="EMBL" id="VAHF01000002">
    <property type="protein sequence ID" value="TXG71292.1"/>
    <property type="molecule type" value="Genomic_DNA"/>
</dbReference>
<dbReference type="PANTHER" id="PTHR47973">
    <property type="entry name" value="CYSTEINE-RICH RECEPTOR-LIKE PROTEIN KINASE 3"/>
    <property type="match status" value="1"/>
</dbReference>
<keyword evidence="3" id="KW-0418">Kinase</keyword>
<reference evidence="7" key="1">
    <citation type="journal article" date="2019" name="Gigascience">
        <title>De novo genome assembly of the endangered Acer yangbiense, a plant species with extremely small populations endemic to Yunnan Province, China.</title>
        <authorList>
            <person name="Yang J."/>
            <person name="Wariss H.M."/>
            <person name="Tao L."/>
            <person name="Zhang R."/>
            <person name="Yun Q."/>
            <person name="Hollingsworth P."/>
            <person name="Dao Z."/>
            <person name="Luo G."/>
            <person name="Guo H."/>
            <person name="Ma Y."/>
            <person name="Sun W."/>
        </authorList>
    </citation>
    <scope>NUCLEOTIDE SEQUENCE [LARGE SCALE GENOMIC DNA]</scope>
    <source>
        <strain evidence="7">cv. Malutang</strain>
    </source>
</reference>
<keyword evidence="7" id="KW-1185">Reference proteome</keyword>
<feature type="transmembrane region" description="Helical" evidence="5">
    <location>
        <begin position="316"/>
        <end position="335"/>
    </location>
</feature>
<sequence length="400" mass="45353">MYLLEWAWHLRENKQEAELVDSRLPEFNEEEVKRMIGVALLCTQTLPSLRPLMSRVVAMLCGDMEVSPVITKPGYFTGWKYDDTTTTGSFTSGTDKATIGTEYNSNFTSSSTTVVADAQRSPENVTKPILHVIIGDDRASMAPQESTARRPGPVHVYALGPCTFYRKCHRRAAADEDEVERIVAERHHVPLSFDHQRLGLLLRDPDRVVNSDLLQSEDVLAVWSLYAWRLRVRREVAIGDQILEDRRVEADGADPLLGDVRISRAVDLRRSRSDDVVSGHRRRWIKTWSGACCCNFSGVEDELVDRIAKRKDDDKGWFLGELLVDVFVVLFWVLLGVFRNLMMIKMGSSSPPLQVLVMISAFLYWVWIFGFVHVAQAQNNNQSQATTDPNEGMYVCMHAC</sequence>
<evidence type="ECO:0000256" key="5">
    <source>
        <dbReference type="SAM" id="Phobius"/>
    </source>
</evidence>
<evidence type="ECO:0000256" key="3">
    <source>
        <dbReference type="ARBA" id="ARBA00022777"/>
    </source>
</evidence>
<organism evidence="6 7">
    <name type="scientific">Acer yangbiense</name>
    <dbReference type="NCBI Taxonomy" id="1000413"/>
    <lineage>
        <taxon>Eukaryota</taxon>
        <taxon>Viridiplantae</taxon>
        <taxon>Streptophyta</taxon>
        <taxon>Embryophyta</taxon>
        <taxon>Tracheophyta</taxon>
        <taxon>Spermatophyta</taxon>
        <taxon>Magnoliopsida</taxon>
        <taxon>eudicotyledons</taxon>
        <taxon>Gunneridae</taxon>
        <taxon>Pentapetalae</taxon>
        <taxon>rosids</taxon>
        <taxon>malvids</taxon>
        <taxon>Sapindales</taxon>
        <taxon>Sapindaceae</taxon>
        <taxon>Hippocastanoideae</taxon>
        <taxon>Acereae</taxon>
        <taxon>Acer</taxon>
    </lineage>
</organism>
<dbReference type="AlphaFoldDB" id="A0A5C7ISE9"/>
<keyword evidence="2" id="KW-0547">Nucleotide-binding</keyword>
<dbReference type="GO" id="GO:0016301">
    <property type="term" value="F:kinase activity"/>
    <property type="evidence" value="ECO:0007669"/>
    <property type="project" value="UniProtKB-KW"/>
</dbReference>
<keyword evidence="5" id="KW-1133">Transmembrane helix</keyword>
<evidence type="ECO:0000256" key="4">
    <source>
        <dbReference type="ARBA" id="ARBA00022840"/>
    </source>
</evidence>
<gene>
    <name evidence="6" type="ORF">EZV62_006227</name>
</gene>
<keyword evidence="1" id="KW-0808">Transferase</keyword>
<dbReference type="Proteomes" id="UP000323000">
    <property type="component" value="Chromosome 2"/>
</dbReference>
<dbReference type="GO" id="GO:0005524">
    <property type="term" value="F:ATP binding"/>
    <property type="evidence" value="ECO:0007669"/>
    <property type="project" value="UniProtKB-KW"/>
</dbReference>
<evidence type="ECO:0000313" key="6">
    <source>
        <dbReference type="EMBL" id="TXG71292.1"/>
    </source>
</evidence>
<comment type="caution">
    <text evidence="6">The sequence shown here is derived from an EMBL/GenBank/DDBJ whole genome shotgun (WGS) entry which is preliminary data.</text>
</comment>